<sequence>MMRVWTSFAAACALAVGAGGMAIAKEGAPPEVKAIQQMSAAEMERVRTAGAQILFWSDAQRSANFRAMEIQFPGTTARAGTARALPKGAALPVSDAEIDAFMNAQNVAGLMVIQDGKVRLERYGLGLGAQDRWTSFSVAKSFTSTLVGAAVKDGLIASIDDPVTKYVPELTGSGYDGVSVKQILTMTSGVKWNEDYTDPNSDVVKMLSVPVGPGEDPNSAYMKTLPREVEPGTKWVYKTGETNLIGVIVQRATGKTLTKYAEEKIVKPAGFEGDLFWMVDSAGQNVGGCCLSIRLADYARMGLFAMEGGAGQVPEDWFAQAGKEQAPIGLPGFGYGYQWWTYPGGAWGGQGIFGQAILIVPEKKMVIAVVSNWPKASSPDLRLPQLQFFQKLAMAAD</sequence>
<dbReference type="SUPFAM" id="SSF56601">
    <property type="entry name" value="beta-lactamase/transpeptidase-like"/>
    <property type="match status" value="1"/>
</dbReference>
<dbReference type="InterPro" id="IPR001466">
    <property type="entry name" value="Beta-lactam-related"/>
</dbReference>
<name>A0ABQ1JFQ2_9SPHN</name>
<dbReference type="EMBL" id="BMGD01000003">
    <property type="protein sequence ID" value="GGB66079.1"/>
    <property type="molecule type" value="Genomic_DNA"/>
</dbReference>
<dbReference type="PANTHER" id="PTHR43283:SF14">
    <property type="entry name" value="BLL8153 PROTEIN"/>
    <property type="match status" value="1"/>
</dbReference>
<protein>
    <recommendedName>
        <fullName evidence="2">Beta-lactamase-related domain-containing protein</fullName>
    </recommendedName>
</protein>
<organism evidence="3 4">
    <name type="scientific">Blastomonas aquatica</name>
    <dbReference type="NCBI Taxonomy" id="1510276"/>
    <lineage>
        <taxon>Bacteria</taxon>
        <taxon>Pseudomonadati</taxon>
        <taxon>Pseudomonadota</taxon>
        <taxon>Alphaproteobacteria</taxon>
        <taxon>Sphingomonadales</taxon>
        <taxon>Sphingomonadaceae</taxon>
        <taxon>Blastomonas</taxon>
    </lineage>
</organism>
<accession>A0ABQ1JFQ2</accession>
<keyword evidence="4" id="KW-1185">Reference proteome</keyword>
<evidence type="ECO:0000259" key="2">
    <source>
        <dbReference type="Pfam" id="PF00144"/>
    </source>
</evidence>
<dbReference type="Gene3D" id="3.40.710.10">
    <property type="entry name" value="DD-peptidase/beta-lactamase superfamily"/>
    <property type="match status" value="1"/>
</dbReference>
<dbReference type="PANTHER" id="PTHR43283">
    <property type="entry name" value="BETA-LACTAMASE-RELATED"/>
    <property type="match status" value="1"/>
</dbReference>
<gene>
    <name evidence="3" type="ORF">GCM10010833_21550</name>
</gene>
<dbReference type="Proteomes" id="UP000614261">
    <property type="component" value="Unassembled WGS sequence"/>
</dbReference>
<feature type="signal peptide" evidence="1">
    <location>
        <begin position="1"/>
        <end position="24"/>
    </location>
</feature>
<evidence type="ECO:0000313" key="4">
    <source>
        <dbReference type="Proteomes" id="UP000614261"/>
    </source>
</evidence>
<comment type="caution">
    <text evidence="3">The sequence shown here is derived from an EMBL/GenBank/DDBJ whole genome shotgun (WGS) entry which is preliminary data.</text>
</comment>
<dbReference type="InterPro" id="IPR012338">
    <property type="entry name" value="Beta-lactam/transpept-like"/>
</dbReference>
<keyword evidence="1" id="KW-0732">Signal</keyword>
<evidence type="ECO:0000256" key="1">
    <source>
        <dbReference type="SAM" id="SignalP"/>
    </source>
</evidence>
<evidence type="ECO:0000313" key="3">
    <source>
        <dbReference type="EMBL" id="GGB66079.1"/>
    </source>
</evidence>
<feature type="chain" id="PRO_5047205495" description="Beta-lactamase-related domain-containing protein" evidence="1">
    <location>
        <begin position="25"/>
        <end position="397"/>
    </location>
</feature>
<dbReference type="InterPro" id="IPR050789">
    <property type="entry name" value="Diverse_Enzym_Activities"/>
</dbReference>
<dbReference type="Pfam" id="PF00144">
    <property type="entry name" value="Beta-lactamase"/>
    <property type="match status" value="1"/>
</dbReference>
<proteinExistence type="predicted"/>
<reference evidence="4" key="1">
    <citation type="journal article" date="2019" name="Int. J. Syst. Evol. Microbiol.">
        <title>The Global Catalogue of Microorganisms (GCM) 10K type strain sequencing project: providing services to taxonomists for standard genome sequencing and annotation.</title>
        <authorList>
            <consortium name="The Broad Institute Genomics Platform"/>
            <consortium name="The Broad Institute Genome Sequencing Center for Infectious Disease"/>
            <person name="Wu L."/>
            <person name="Ma J."/>
        </authorList>
    </citation>
    <scope>NUCLEOTIDE SEQUENCE [LARGE SCALE GENOMIC DNA]</scope>
    <source>
        <strain evidence="4">CGMCC 1.12851</strain>
    </source>
</reference>
<feature type="domain" description="Beta-lactamase-related" evidence="2">
    <location>
        <begin position="97"/>
        <end position="380"/>
    </location>
</feature>